<protein>
    <recommendedName>
        <fullName evidence="3">histidine kinase</fullName>
        <ecNumber evidence="3">2.7.13.3</ecNumber>
    </recommendedName>
</protein>
<keyword evidence="7 13" id="KW-0812">Transmembrane</keyword>
<evidence type="ECO:0000256" key="4">
    <source>
        <dbReference type="ARBA" id="ARBA00022475"/>
    </source>
</evidence>
<name>A0A2M7P4B4_9BACT</name>
<dbReference type="GO" id="GO:0000155">
    <property type="term" value="F:phosphorelay sensor kinase activity"/>
    <property type="evidence" value="ECO:0007669"/>
    <property type="project" value="InterPro"/>
</dbReference>
<dbReference type="SMART" id="SM00388">
    <property type="entry name" value="HisKA"/>
    <property type="match status" value="1"/>
</dbReference>
<comment type="catalytic activity">
    <reaction evidence="1">
        <text>ATP + protein L-histidine = ADP + protein N-phospho-L-histidine.</text>
        <dbReference type="EC" id="2.7.13.3"/>
    </reaction>
</comment>
<gene>
    <name evidence="15" type="ORF">COZ13_00730</name>
</gene>
<dbReference type="InterPro" id="IPR004358">
    <property type="entry name" value="Sig_transdc_His_kin-like_C"/>
</dbReference>
<evidence type="ECO:0000256" key="3">
    <source>
        <dbReference type="ARBA" id="ARBA00012438"/>
    </source>
</evidence>
<evidence type="ECO:0000313" key="15">
    <source>
        <dbReference type="EMBL" id="PIY20443.1"/>
    </source>
</evidence>
<feature type="transmembrane region" description="Helical" evidence="13">
    <location>
        <begin position="20"/>
        <end position="42"/>
    </location>
</feature>
<dbReference type="Gene3D" id="3.30.565.10">
    <property type="entry name" value="Histidine kinase-like ATPase, C-terminal domain"/>
    <property type="match status" value="1"/>
</dbReference>
<proteinExistence type="predicted"/>
<dbReference type="EMBL" id="PFKI01000027">
    <property type="protein sequence ID" value="PIY20443.1"/>
    <property type="molecule type" value="Genomic_DNA"/>
</dbReference>
<feature type="transmembrane region" description="Helical" evidence="13">
    <location>
        <begin position="197"/>
        <end position="219"/>
    </location>
</feature>
<organism evidence="15 16">
    <name type="scientific">Candidatus Desantisbacteria bacterium CG_4_10_14_3_um_filter_40_18</name>
    <dbReference type="NCBI Taxonomy" id="1974544"/>
    <lineage>
        <taxon>Bacteria</taxon>
        <taxon>Candidatus Desantisiibacteriota</taxon>
    </lineage>
</organism>
<evidence type="ECO:0000256" key="7">
    <source>
        <dbReference type="ARBA" id="ARBA00022692"/>
    </source>
</evidence>
<reference evidence="16" key="1">
    <citation type="submission" date="2017-09" db="EMBL/GenBank/DDBJ databases">
        <title>Depth-based differentiation of microbial function through sediment-hosted aquifers and enrichment of novel symbionts in the deep terrestrial subsurface.</title>
        <authorList>
            <person name="Probst A.J."/>
            <person name="Ladd B."/>
            <person name="Jarett J.K."/>
            <person name="Geller-Mcgrath D.E."/>
            <person name="Sieber C.M.K."/>
            <person name="Emerson J.B."/>
            <person name="Anantharaman K."/>
            <person name="Thomas B.C."/>
            <person name="Malmstrom R."/>
            <person name="Stieglmeier M."/>
            <person name="Klingl A."/>
            <person name="Woyke T."/>
            <person name="Ryan C.M."/>
            <person name="Banfield J.F."/>
        </authorList>
    </citation>
    <scope>NUCLEOTIDE SEQUENCE [LARGE SCALE GENOMIC DNA]</scope>
</reference>
<evidence type="ECO:0000256" key="5">
    <source>
        <dbReference type="ARBA" id="ARBA00022553"/>
    </source>
</evidence>
<evidence type="ECO:0000256" key="1">
    <source>
        <dbReference type="ARBA" id="ARBA00000085"/>
    </source>
</evidence>
<dbReference type="InterPro" id="IPR005467">
    <property type="entry name" value="His_kinase_dom"/>
</dbReference>
<dbReference type="GO" id="GO:0005524">
    <property type="term" value="F:ATP binding"/>
    <property type="evidence" value="ECO:0007669"/>
    <property type="project" value="UniProtKB-KW"/>
</dbReference>
<keyword evidence="4" id="KW-1003">Cell membrane</keyword>
<dbReference type="PRINTS" id="PR00344">
    <property type="entry name" value="BCTRLSENSOR"/>
</dbReference>
<keyword evidence="8" id="KW-0547">Nucleotide-binding</keyword>
<dbReference type="Proteomes" id="UP000231028">
    <property type="component" value="Unassembled WGS sequence"/>
</dbReference>
<keyword evidence="11 13" id="KW-1133">Transmembrane helix</keyword>
<dbReference type="InterPro" id="IPR003661">
    <property type="entry name" value="HisK_dim/P_dom"/>
</dbReference>
<dbReference type="InterPro" id="IPR036097">
    <property type="entry name" value="HisK_dim/P_sf"/>
</dbReference>
<dbReference type="InterPro" id="IPR036890">
    <property type="entry name" value="HATPase_C_sf"/>
</dbReference>
<comment type="subcellular location">
    <subcellularLocation>
        <location evidence="2">Cell membrane</location>
        <topology evidence="2">Multi-pass membrane protein</topology>
    </subcellularLocation>
</comment>
<evidence type="ECO:0000313" key="16">
    <source>
        <dbReference type="Proteomes" id="UP000231028"/>
    </source>
</evidence>
<dbReference type="PANTHER" id="PTHR43065">
    <property type="entry name" value="SENSOR HISTIDINE KINASE"/>
    <property type="match status" value="1"/>
</dbReference>
<keyword evidence="10" id="KW-0067">ATP-binding</keyword>
<evidence type="ECO:0000256" key="10">
    <source>
        <dbReference type="ARBA" id="ARBA00022840"/>
    </source>
</evidence>
<sequence>MVILMSSISPQILKKRKRHVLIALISIPSILLLFNLWGWSFYLQAKGFLDEELGKRLISIAAITSLQVSPELIKSIEERTIDDEQAFNFREYLATVNEENNLESVFIIDKEKNYILDAGYVHLEGEKYHCLNISDANRILDASLGKSSCSKLYRNGSQMFKTGFAPLKDASGEVIAILGVDASPEFLRALSNIQNTLIFFGIISLVLGVLYVLVLLAVINGFEAMFHAEKFASLGRLSAGMAHDIRNPLQIINTTYESLRKRHLPQDIEDEMFDYIPDEIKNLNKKINDFLSQTKDTPLKIKLNNLKVLLNHIIDRMSPDMERATIRFNNHIEPKINEFYFDAQQMEGVFQNLIRNAIEAMPDGGVITIKAYPYKGGKQFVAIEIADTGHGINKRDQKKLFEPFFTTKEHGYGLGMSIVFRIIQKHGGEIKVKSRPNQGTTFTILLPWKQEG</sequence>
<feature type="domain" description="Histidine kinase" evidence="14">
    <location>
        <begin position="240"/>
        <end position="450"/>
    </location>
</feature>
<dbReference type="AlphaFoldDB" id="A0A2M7P4B4"/>
<keyword evidence="12" id="KW-0902">Two-component regulatory system</keyword>
<dbReference type="GO" id="GO:0005886">
    <property type="term" value="C:plasma membrane"/>
    <property type="evidence" value="ECO:0007669"/>
    <property type="project" value="UniProtKB-SubCell"/>
</dbReference>
<dbReference type="Pfam" id="PF00512">
    <property type="entry name" value="HisKA"/>
    <property type="match status" value="1"/>
</dbReference>
<accession>A0A2M7P4B4</accession>
<evidence type="ECO:0000256" key="13">
    <source>
        <dbReference type="SAM" id="Phobius"/>
    </source>
</evidence>
<dbReference type="SUPFAM" id="SSF103190">
    <property type="entry name" value="Sensory domain-like"/>
    <property type="match status" value="1"/>
</dbReference>
<dbReference type="Pfam" id="PF02518">
    <property type="entry name" value="HATPase_c"/>
    <property type="match status" value="1"/>
</dbReference>
<keyword evidence="5" id="KW-0597">Phosphoprotein</keyword>
<keyword evidence="9" id="KW-0418">Kinase</keyword>
<evidence type="ECO:0000256" key="12">
    <source>
        <dbReference type="ARBA" id="ARBA00023012"/>
    </source>
</evidence>
<dbReference type="CDD" id="cd00082">
    <property type="entry name" value="HisKA"/>
    <property type="match status" value="1"/>
</dbReference>
<evidence type="ECO:0000259" key="14">
    <source>
        <dbReference type="PROSITE" id="PS50109"/>
    </source>
</evidence>
<evidence type="ECO:0000256" key="8">
    <source>
        <dbReference type="ARBA" id="ARBA00022741"/>
    </source>
</evidence>
<keyword evidence="6" id="KW-0808">Transferase</keyword>
<evidence type="ECO:0000256" key="9">
    <source>
        <dbReference type="ARBA" id="ARBA00022777"/>
    </source>
</evidence>
<dbReference type="SMART" id="SM00387">
    <property type="entry name" value="HATPase_c"/>
    <property type="match status" value="1"/>
</dbReference>
<evidence type="ECO:0000256" key="2">
    <source>
        <dbReference type="ARBA" id="ARBA00004651"/>
    </source>
</evidence>
<evidence type="ECO:0000256" key="11">
    <source>
        <dbReference type="ARBA" id="ARBA00022989"/>
    </source>
</evidence>
<dbReference type="PANTHER" id="PTHR43065:SF10">
    <property type="entry name" value="PEROXIDE STRESS-ACTIVATED HISTIDINE KINASE MAK3"/>
    <property type="match status" value="1"/>
</dbReference>
<dbReference type="SUPFAM" id="SSF55874">
    <property type="entry name" value="ATPase domain of HSP90 chaperone/DNA topoisomerase II/histidine kinase"/>
    <property type="match status" value="1"/>
</dbReference>
<dbReference type="InterPro" id="IPR003594">
    <property type="entry name" value="HATPase_dom"/>
</dbReference>
<dbReference type="PROSITE" id="PS50109">
    <property type="entry name" value="HIS_KIN"/>
    <property type="match status" value="1"/>
</dbReference>
<dbReference type="Gene3D" id="1.10.287.130">
    <property type="match status" value="1"/>
</dbReference>
<dbReference type="InterPro" id="IPR029151">
    <property type="entry name" value="Sensor-like_sf"/>
</dbReference>
<evidence type="ECO:0000256" key="6">
    <source>
        <dbReference type="ARBA" id="ARBA00022679"/>
    </source>
</evidence>
<keyword evidence="13" id="KW-0472">Membrane</keyword>
<comment type="caution">
    <text evidence="15">The sequence shown here is derived from an EMBL/GenBank/DDBJ whole genome shotgun (WGS) entry which is preliminary data.</text>
</comment>
<dbReference type="SUPFAM" id="SSF47384">
    <property type="entry name" value="Homodimeric domain of signal transducing histidine kinase"/>
    <property type="match status" value="1"/>
</dbReference>
<dbReference type="EC" id="2.7.13.3" evidence="3"/>